<reference evidence="1" key="1">
    <citation type="journal article" date="2013" name="Nat. Commun.">
        <title>Whole-genome sequencing of Oryza brachyantha reveals mechanisms underlying Oryza genome evolution.</title>
        <authorList>
            <person name="Chen J."/>
            <person name="Huang Q."/>
            <person name="Gao D."/>
            <person name="Wang J."/>
            <person name="Lang Y."/>
            <person name="Liu T."/>
            <person name="Li B."/>
            <person name="Bai Z."/>
            <person name="Luis Goicoechea J."/>
            <person name="Liang C."/>
            <person name="Chen C."/>
            <person name="Zhang W."/>
            <person name="Sun S."/>
            <person name="Liao Y."/>
            <person name="Zhang X."/>
            <person name="Yang L."/>
            <person name="Song C."/>
            <person name="Wang M."/>
            <person name="Shi J."/>
            <person name="Liu G."/>
            <person name="Liu J."/>
            <person name="Zhou H."/>
            <person name="Zhou W."/>
            <person name="Yu Q."/>
            <person name="An N."/>
            <person name="Chen Y."/>
            <person name="Cai Q."/>
            <person name="Wang B."/>
            <person name="Liu B."/>
            <person name="Min J."/>
            <person name="Huang Y."/>
            <person name="Wu H."/>
            <person name="Li Z."/>
            <person name="Zhang Y."/>
            <person name="Yin Y."/>
            <person name="Song W."/>
            <person name="Jiang J."/>
            <person name="Jackson S.A."/>
            <person name="Wing R.A."/>
            <person name="Wang J."/>
            <person name="Chen M."/>
        </authorList>
    </citation>
    <scope>NUCLEOTIDE SEQUENCE [LARGE SCALE GENOMIC DNA]</scope>
    <source>
        <strain evidence="1">cv. IRGC 101232</strain>
    </source>
</reference>
<sequence>MGTWRKALKLFPPPAMEVEIWFGFSRCLPFLSFLSAPSSSFGLRYCFSEEMIHILDSLRSLKAGSEEEDERANEQWAWEHEGRLNPIEIRAFLS</sequence>
<dbReference type="Proteomes" id="UP000006038">
    <property type="component" value="Chromosome 4"/>
</dbReference>
<accession>J3LY22</accession>
<evidence type="ECO:0000313" key="1">
    <source>
        <dbReference type="EnsemblPlants" id="OB04G20470.1"/>
    </source>
</evidence>
<dbReference type="Gramene" id="OB04G20470.1">
    <property type="protein sequence ID" value="OB04G20470.1"/>
    <property type="gene ID" value="OB04G20470"/>
</dbReference>
<dbReference type="EnsemblPlants" id="OB04G20470.1">
    <property type="protein sequence ID" value="OB04G20470.1"/>
    <property type="gene ID" value="OB04G20470"/>
</dbReference>
<protein>
    <submittedName>
        <fullName evidence="1">Uncharacterized protein</fullName>
    </submittedName>
</protein>
<keyword evidence="2" id="KW-1185">Reference proteome</keyword>
<proteinExistence type="predicted"/>
<organism evidence="1">
    <name type="scientific">Oryza brachyantha</name>
    <name type="common">malo sina</name>
    <dbReference type="NCBI Taxonomy" id="4533"/>
    <lineage>
        <taxon>Eukaryota</taxon>
        <taxon>Viridiplantae</taxon>
        <taxon>Streptophyta</taxon>
        <taxon>Embryophyta</taxon>
        <taxon>Tracheophyta</taxon>
        <taxon>Spermatophyta</taxon>
        <taxon>Magnoliopsida</taxon>
        <taxon>Liliopsida</taxon>
        <taxon>Poales</taxon>
        <taxon>Poaceae</taxon>
        <taxon>BOP clade</taxon>
        <taxon>Oryzoideae</taxon>
        <taxon>Oryzeae</taxon>
        <taxon>Oryzinae</taxon>
        <taxon>Oryza</taxon>
    </lineage>
</organism>
<dbReference type="AlphaFoldDB" id="J3LY22"/>
<evidence type="ECO:0000313" key="2">
    <source>
        <dbReference type="Proteomes" id="UP000006038"/>
    </source>
</evidence>
<name>J3LY22_ORYBR</name>
<reference evidence="1" key="2">
    <citation type="submission" date="2013-04" db="UniProtKB">
        <authorList>
            <consortium name="EnsemblPlants"/>
        </authorList>
    </citation>
    <scope>IDENTIFICATION</scope>
</reference>
<dbReference type="HOGENOM" id="CLU_2389705_0_0_1"/>